<evidence type="ECO:0008006" key="3">
    <source>
        <dbReference type="Google" id="ProtNLM"/>
    </source>
</evidence>
<reference evidence="1 2" key="1">
    <citation type="submission" date="2024-05" db="EMBL/GenBank/DDBJ databases">
        <authorList>
            <person name="De Oliveira J.P."/>
            <person name="Noriler S.A."/>
            <person name="De Oliveira A.G."/>
            <person name="Sipoli D.S."/>
        </authorList>
    </citation>
    <scope>NUCLEOTIDE SEQUENCE [LARGE SCALE GENOMIC DNA]</scope>
    <source>
        <strain evidence="1 2">LABIM189</strain>
    </source>
</reference>
<dbReference type="SUPFAM" id="SSF52540">
    <property type="entry name" value="P-loop containing nucleoside triphosphate hydrolases"/>
    <property type="match status" value="1"/>
</dbReference>
<dbReference type="InterPro" id="IPR027417">
    <property type="entry name" value="P-loop_NTPase"/>
</dbReference>
<dbReference type="SUPFAM" id="SSF48371">
    <property type="entry name" value="ARM repeat"/>
    <property type="match status" value="1"/>
</dbReference>
<evidence type="ECO:0000313" key="2">
    <source>
        <dbReference type="Proteomes" id="UP001455709"/>
    </source>
</evidence>
<protein>
    <recommendedName>
        <fullName evidence="3">AAA+ ATPase domain-containing protein</fullName>
    </recommendedName>
</protein>
<keyword evidence="2" id="KW-1185">Reference proteome</keyword>
<dbReference type="InterPro" id="IPR016024">
    <property type="entry name" value="ARM-type_fold"/>
</dbReference>
<name>A0ABV0FL85_9NEIS</name>
<evidence type="ECO:0000313" key="1">
    <source>
        <dbReference type="EMBL" id="MEO2219639.1"/>
    </source>
</evidence>
<accession>A0ABV0FL85</accession>
<proteinExistence type="predicted"/>
<organism evidence="1 2">
    <name type="scientific">Chromobacterium vaccinii</name>
    <dbReference type="NCBI Taxonomy" id="1108595"/>
    <lineage>
        <taxon>Bacteria</taxon>
        <taxon>Pseudomonadati</taxon>
        <taxon>Pseudomonadota</taxon>
        <taxon>Betaproteobacteria</taxon>
        <taxon>Neisseriales</taxon>
        <taxon>Chromobacteriaceae</taxon>
        <taxon>Chromobacterium</taxon>
    </lineage>
</organism>
<dbReference type="Proteomes" id="UP001455709">
    <property type="component" value="Unassembled WGS sequence"/>
</dbReference>
<dbReference type="EMBL" id="JBDOJC010000001">
    <property type="protein sequence ID" value="MEO2219639.1"/>
    <property type="molecule type" value="Genomic_DNA"/>
</dbReference>
<comment type="caution">
    <text evidence="1">The sequence shown here is derived from an EMBL/GenBank/DDBJ whole genome shotgun (WGS) entry which is preliminary data.</text>
</comment>
<dbReference type="Gene3D" id="3.40.50.300">
    <property type="entry name" value="P-loop containing nucleotide triphosphate hydrolases"/>
    <property type="match status" value="1"/>
</dbReference>
<dbReference type="RefSeq" id="WP_347372104.1">
    <property type="nucleotide sequence ID" value="NZ_JBDOJC010000001.1"/>
</dbReference>
<sequence>MSGGHATASGIEFQCEVGAWLAAHILTSQPVKEFGNSIPSSLQMEAISPVDDIVVQASDGGVWFINVKVAVSISTQSQSPLSSVIDQFVRQWLEGVCDGTAFRRFDPLRDRLVLVTKYSSSKSLIKGASPVIKRIADGAVAHETAPPTYSDGEAVAFDALDALLRFHWERHTGEVPSRQALNELISCIRLIEFEIAGPTAAAINTMLSSVVASDDLSDAIPALVHGCLEFSRCRSGGDREALRALLRSERVRLLLQSTYLKDFNRLQEMTGHALNDMSRYASIHVDASGTSIQLRRTCCDVLLDTAKRGESCLVIGDPGAGKSGALQIAAQELLDQGRVVLLIQVDQLVGTTLADLQREFSLSQPLIDILTEWRPSESPILMIDALDASRGTGSESAVRTLISEVRKRAPQWAVIASIRKFDLRYGSQYHRLFEGRPVDDRFQDPEFLRVCHINVPQLGPDEILEVRTKWPSLDRIAQASGSQFNSLLSSPFNLFLLGRILKEDASVANLAKTQLDLLGQFWSQRVERGAFVAAEESTQVMDVLLRKMLQSRRLTASNGDVASNQLSALERLLSDGVLYQPSGTRILSFAHHVLFDYALATLLFLHDDATHIDDVLLETTQDVLLVAPAIVLALRMVWERDASRNKFWSVSLSLAGDNRLGSFIHSLPARVAAELTIVPADVLHLVRTVQEQSKPAVFLAQHLLSVVLAGVIQDVPHLGHPNDPWCKIVELMAQAALDLLQWPLNAALGSWADAELTDDQQASLGTAGRLLLTHQLTHEAAYREGNVSAAIKAVLKTYATAPQESEKLIRTLLVEERVARHGHAELFWLAHGFKTLVCSNPLLAADFLITAFCSPLPSRDEKTALGNSRILSLTSTKRQDFEGILYQLQRHLAWFLGRDTVVAGQALRTIISARIDSERVTEGVSIVGEATISGRLLKFRMDHSCVWWSPHARHHDVNAELVDSLCTQLQKASNADFATFQEVILDGCVPAVLVVVFLRAATTRENPGEILQLLLSRDVLQMLDTSYDAAELAKVHYMLLSSEQKVCFQDVIASIDDEHRKQILLGTLPVDEPLLNEALRQSRAATDLAPATNQPHFSVTSGWGDSDGNWWLRDGGVDMDAPANKALLEATEQIKVKDLPEDSSVALVTLASQWRIALSAVATLDSSNQVHALVQNQFLDTLADLVGKICERADTEADLAAFNGIRDIIDKCLADDLKPLPVADAKREADFAKHTSWGRPAPRIAAAEAMMLYLRAIGHASTTDFDLVLKLAKDPAVEIRHTVLARANLLCESVPELSRQLAEIALTQETNEGVLSFFFNAFNNYVSQHLNWAPELILALDSRVSDEDNGRRLGLRSALAQLILRLWIVWNVEIAGNRLETWVAAPLVHRQRVHELLIQLRQLVAFGEMEAANPRDDRIREMGRHLFAELVERLTSTHRALFERAVAGEDVSQELSDTTQLLDSAADHLYFGSGAYALTHGGDSSDQHVGHLERRRFIREYLPTLRLLAQVPYPSVTHPILQIIEAFVADGPEEMLQLLFEAIHGGGQSGGYQFESLGADLVVKIAQRFLADYSSLLTSKAEYRSGLVDVLNLFANTGWPEPRKLVYQLPEMLR</sequence>
<gene>
    <name evidence="1" type="ORF">ABGV49_21510</name>
</gene>